<dbReference type="EMBL" id="BPQB01000031">
    <property type="protein sequence ID" value="GJE93215.1"/>
    <property type="molecule type" value="Genomic_DNA"/>
</dbReference>
<evidence type="ECO:0000313" key="3">
    <source>
        <dbReference type="EMBL" id="GJE93215.1"/>
    </source>
</evidence>
<feature type="compositionally biased region" description="Low complexity" evidence="1">
    <location>
        <begin position="121"/>
        <end position="138"/>
    </location>
</feature>
<evidence type="ECO:0000313" key="4">
    <source>
        <dbReference type="Proteomes" id="UP000703269"/>
    </source>
</evidence>
<organism evidence="3 4">
    <name type="scientific">Phanerochaete sordida</name>
    <dbReference type="NCBI Taxonomy" id="48140"/>
    <lineage>
        <taxon>Eukaryota</taxon>
        <taxon>Fungi</taxon>
        <taxon>Dikarya</taxon>
        <taxon>Basidiomycota</taxon>
        <taxon>Agaricomycotina</taxon>
        <taxon>Agaricomycetes</taxon>
        <taxon>Polyporales</taxon>
        <taxon>Phanerochaetaceae</taxon>
        <taxon>Phanerochaete</taxon>
    </lineage>
</organism>
<reference evidence="3 4" key="1">
    <citation type="submission" date="2021-08" db="EMBL/GenBank/DDBJ databases">
        <title>Draft Genome Sequence of Phanerochaete sordida strain YK-624.</title>
        <authorList>
            <person name="Mori T."/>
            <person name="Dohra H."/>
            <person name="Suzuki T."/>
            <person name="Kawagishi H."/>
            <person name="Hirai H."/>
        </authorList>
    </citation>
    <scope>NUCLEOTIDE SEQUENCE [LARGE SCALE GENOMIC DNA]</scope>
    <source>
        <strain evidence="3 4">YK-624</strain>
    </source>
</reference>
<name>A0A9P3GE97_9APHY</name>
<evidence type="ECO:0000256" key="1">
    <source>
        <dbReference type="SAM" id="MobiDB-lite"/>
    </source>
</evidence>
<keyword evidence="4" id="KW-1185">Reference proteome</keyword>
<feature type="region of interest" description="Disordered" evidence="1">
    <location>
        <begin position="99"/>
        <end position="142"/>
    </location>
</feature>
<evidence type="ECO:0000256" key="2">
    <source>
        <dbReference type="SAM" id="Phobius"/>
    </source>
</evidence>
<keyword evidence="2" id="KW-1133">Transmembrane helix</keyword>
<feature type="transmembrane region" description="Helical" evidence="2">
    <location>
        <begin position="20"/>
        <end position="39"/>
    </location>
</feature>
<gene>
    <name evidence="3" type="ORF">PsYK624_093740</name>
</gene>
<proteinExistence type="predicted"/>
<dbReference type="AlphaFoldDB" id="A0A9P3GE97"/>
<comment type="caution">
    <text evidence="3">The sequence shown here is derived from an EMBL/GenBank/DDBJ whole genome shotgun (WGS) entry which is preliminary data.</text>
</comment>
<sequence length="218" mass="23468">MSSKLLDWLKPHRSAAVARLRTNGLGLLVVFIVTTLLPLPSPFTALRLLLGSRYVDYDGLGGTWWRWLCFLELGVLGVLSLNVLQASYALHYPPAALPPPPTPAKSAPGTPKSPPQRRLGSFTPSQSQSQPQKAFSSSLYASSPISTPSRTLYYSMPSATSLESSFASSTSSFPGSPTPMYNSPLAAYRGKHRGSAGRAFDGELLKSLTRPPVEEDDS</sequence>
<accession>A0A9P3GE97</accession>
<keyword evidence="2" id="KW-0812">Transmembrane</keyword>
<keyword evidence="2" id="KW-0472">Membrane</keyword>
<dbReference type="Proteomes" id="UP000703269">
    <property type="component" value="Unassembled WGS sequence"/>
</dbReference>
<feature type="transmembrane region" description="Helical" evidence="2">
    <location>
        <begin position="64"/>
        <end position="84"/>
    </location>
</feature>
<feature type="region of interest" description="Disordered" evidence="1">
    <location>
        <begin position="165"/>
        <end position="218"/>
    </location>
</feature>
<protein>
    <submittedName>
        <fullName evidence="3">Uncharacterized protein</fullName>
    </submittedName>
</protein>
<dbReference type="OrthoDB" id="3248709at2759"/>
<feature type="compositionally biased region" description="Low complexity" evidence="1">
    <location>
        <begin position="165"/>
        <end position="179"/>
    </location>
</feature>